<comment type="caution">
    <text evidence="1">The sequence shown here is derived from an EMBL/GenBank/DDBJ whole genome shotgun (WGS) entry which is preliminary data.</text>
</comment>
<dbReference type="GO" id="GO:0032259">
    <property type="term" value="P:methylation"/>
    <property type="evidence" value="ECO:0007669"/>
    <property type="project" value="UniProtKB-KW"/>
</dbReference>
<proteinExistence type="predicted"/>
<dbReference type="InterPro" id="IPR011990">
    <property type="entry name" value="TPR-like_helical_dom_sf"/>
</dbReference>
<keyword evidence="1" id="KW-0808">Transferase</keyword>
<name>A0ABX3NSH2_9BACT</name>
<dbReference type="SUPFAM" id="SSF48452">
    <property type="entry name" value="TPR-like"/>
    <property type="match status" value="1"/>
</dbReference>
<keyword evidence="1" id="KW-0489">Methyltransferase</keyword>
<dbReference type="Gene3D" id="1.25.40.10">
    <property type="entry name" value="Tetratricopeptide repeat domain"/>
    <property type="match status" value="1"/>
</dbReference>
<sequence length="141" mass="15791">MEFNQDNKVVQLCAKGMEQEGNGQPAEAARLFNEAWSVAKTDFEKFTAAHYVARHQKTVFNKLLWDLKALQHALNIQDEGIKATLPSLYLNVGKCYEDLHDVGNAKLNYQEALSYAGFLPNDGYGNMIRAGIEKGLERVAL</sequence>
<dbReference type="GO" id="GO:0008168">
    <property type="term" value="F:methyltransferase activity"/>
    <property type="evidence" value="ECO:0007669"/>
    <property type="project" value="UniProtKB-KW"/>
</dbReference>
<dbReference type="RefSeq" id="WP_014218775.1">
    <property type="nucleotide sequence ID" value="NZ_LWBO01000034.1"/>
</dbReference>
<evidence type="ECO:0000313" key="2">
    <source>
        <dbReference type="Proteomes" id="UP000192277"/>
    </source>
</evidence>
<gene>
    <name evidence="1" type="ORF">A4D02_09935</name>
</gene>
<dbReference type="EMBL" id="LWBO01000034">
    <property type="protein sequence ID" value="OQP43791.1"/>
    <property type="molecule type" value="Genomic_DNA"/>
</dbReference>
<reference evidence="1 2" key="1">
    <citation type="submission" date="2016-04" db="EMBL/GenBank/DDBJ databases">
        <authorList>
            <person name="Chen L."/>
            <person name="Zhuang W."/>
            <person name="Wang G."/>
        </authorList>
    </citation>
    <scope>NUCLEOTIDE SEQUENCE [LARGE SCALE GENOMIC DNA]</scope>
    <source>
        <strain evidence="2">GR20</strain>
    </source>
</reference>
<accession>A0ABX3NSH2</accession>
<organism evidence="1 2">
    <name type="scientific">Niastella koreensis</name>
    <dbReference type="NCBI Taxonomy" id="354356"/>
    <lineage>
        <taxon>Bacteria</taxon>
        <taxon>Pseudomonadati</taxon>
        <taxon>Bacteroidota</taxon>
        <taxon>Chitinophagia</taxon>
        <taxon>Chitinophagales</taxon>
        <taxon>Chitinophagaceae</taxon>
        <taxon>Niastella</taxon>
    </lineage>
</organism>
<dbReference type="Proteomes" id="UP000192277">
    <property type="component" value="Unassembled WGS sequence"/>
</dbReference>
<evidence type="ECO:0000313" key="1">
    <source>
        <dbReference type="EMBL" id="OQP43791.1"/>
    </source>
</evidence>
<protein>
    <submittedName>
        <fullName evidence="1">rRNA adenine methyltransferase</fullName>
    </submittedName>
</protein>
<keyword evidence="2" id="KW-1185">Reference proteome</keyword>